<evidence type="ECO:0000256" key="3">
    <source>
        <dbReference type="ARBA" id="ARBA00023163"/>
    </source>
</evidence>
<dbReference type="PROSITE" id="PS51118">
    <property type="entry name" value="HTH_HXLR"/>
    <property type="match status" value="1"/>
</dbReference>
<dbReference type="AlphaFoldDB" id="A0A1Z5IIV7"/>
<gene>
    <name evidence="5" type="ORF">IWT126_01610</name>
</gene>
<dbReference type="PANTHER" id="PTHR33204:SF29">
    <property type="entry name" value="TRANSCRIPTIONAL REGULATOR"/>
    <property type="match status" value="1"/>
</dbReference>
<dbReference type="Proteomes" id="UP000198402">
    <property type="component" value="Unassembled WGS sequence"/>
</dbReference>
<sequence length="130" mass="14845">MTAFAKEEIIQPDLSKTGFGYTLQKIGGKYKISILYLLALTKTPLRYNQIRRELNNVTYKSLTNALQDMTSDGLITRKQFPEIPPRVEYQLTDLGRSLVPVLDAMCLWGEQQLDNGSKKCESLNIHEQHV</sequence>
<evidence type="ECO:0000259" key="4">
    <source>
        <dbReference type="PROSITE" id="PS51118"/>
    </source>
</evidence>
<evidence type="ECO:0000313" key="5">
    <source>
        <dbReference type="EMBL" id="GAX01568.1"/>
    </source>
</evidence>
<keyword evidence="6" id="KW-1185">Reference proteome</keyword>
<organism evidence="5 6">
    <name type="scientific">Secundilactobacillus silagei JCM 19001</name>
    <dbReference type="NCBI Taxonomy" id="1302250"/>
    <lineage>
        <taxon>Bacteria</taxon>
        <taxon>Bacillati</taxon>
        <taxon>Bacillota</taxon>
        <taxon>Bacilli</taxon>
        <taxon>Lactobacillales</taxon>
        <taxon>Lactobacillaceae</taxon>
        <taxon>Secundilactobacillus</taxon>
    </lineage>
</organism>
<dbReference type="Pfam" id="PF01638">
    <property type="entry name" value="HxlR"/>
    <property type="match status" value="1"/>
</dbReference>
<keyword evidence="3" id="KW-0804">Transcription</keyword>
<dbReference type="InterPro" id="IPR002577">
    <property type="entry name" value="HTH_HxlR"/>
</dbReference>
<feature type="domain" description="HTH hxlR-type" evidence="4">
    <location>
        <begin position="11"/>
        <end position="117"/>
    </location>
</feature>
<dbReference type="InterPro" id="IPR036390">
    <property type="entry name" value="WH_DNA-bd_sf"/>
</dbReference>
<dbReference type="STRING" id="1302250.GCA_001313225_02384"/>
<reference evidence="5 6" key="1">
    <citation type="submission" date="2015-11" db="EMBL/GenBank/DDBJ databases">
        <title>Draft genome sequences of new species of the genus Lactobacillus isolated from orchardgrass silage.</title>
        <authorList>
            <person name="Tohno M."/>
            <person name="Tanizawa Y."/>
            <person name="Arita M."/>
        </authorList>
    </citation>
    <scope>NUCLEOTIDE SEQUENCE [LARGE SCALE GENOMIC DNA]</scope>
    <source>
        <strain evidence="5 6">IWT126</strain>
    </source>
</reference>
<keyword evidence="2" id="KW-0238">DNA-binding</keyword>
<dbReference type="SUPFAM" id="SSF46785">
    <property type="entry name" value="Winged helix' DNA-binding domain"/>
    <property type="match status" value="1"/>
</dbReference>
<protein>
    <submittedName>
        <fullName evidence="5">MarR family transcriptional regulator</fullName>
    </submittedName>
</protein>
<dbReference type="EMBL" id="BCMG01000008">
    <property type="protein sequence ID" value="GAX01568.1"/>
    <property type="molecule type" value="Genomic_DNA"/>
</dbReference>
<evidence type="ECO:0000313" key="6">
    <source>
        <dbReference type="Proteomes" id="UP000198402"/>
    </source>
</evidence>
<evidence type="ECO:0000256" key="1">
    <source>
        <dbReference type="ARBA" id="ARBA00023015"/>
    </source>
</evidence>
<dbReference type="RefSeq" id="WP_089136856.1">
    <property type="nucleotide sequence ID" value="NZ_BCMG01000008.1"/>
</dbReference>
<proteinExistence type="predicted"/>
<dbReference type="PANTHER" id="PTHR33204">
    <property type="entry name" value="TRANSCRIPTIONAL REGULATOR, MARR FAMILY"/>
    <property type="match status" value="1"/>
</dbReference>
<name>A0A1Z5IIV7_9LACO</name>
<accession>A0A1Z5IIV7</accession>
<keyword evidence="1" id="KW-0805">Transcription regulation</keyword>
<evidence type="ECO:0000256" key="2">
    <source>
        <dbReference type="ARBA" id="ARBA00023125"/>
    </source>
</evidence>
<dbReference type="Gene3D" id="1.10.10.10">
    <property type="entry name" value="Winged helix-like DNA-binding domain superfamily/Winged helix DNA-binding domain"/>
    <property type="match status" value="1"/>
</dbReference>
<comment type="caution">
    <text evidence="5">The sequence shown here is derived from an EMBL/GenBank/DDBJ whole genome shotgun (WGS) entry which is preliminary data.</text>
</comment>
<dbReference type="GO" id="GO:0003677">
    <property type="term" value="F:DNA binding"/>
    <property type="evidence" value="ECO:0007669"/>
    <property type="project" value="UniProtKB-KW"/>
</dbReference>
<dbReference type="OrthoDB" id="9791143at2"/>
<dbReference type="InterPro" id="IPR036388">
    <property type="entry name" value="WH-like_DNA-bd_sf"/>
</dbReference>